<organism evidence="1 2">
    <name type="scientific">Aureobasidium pullulans</name>
    <name type="common">Black yeast</name>
    <name type="synonym">Pullularia pullulans</name>
    <dbReference type="NCBI Taxonomy" id="5580"/>
    <lineage>
        <taxon>Eukaryota</taxon>
        <taxon>Fungi</taxon>
        <taxon>Dikarya</taxon>
        <taxon>Ascomycota</taxon>
        <taxon>Pezizomycotina</taxon>
        <taxon>Dothideomycetes</taxon>
        <taxon>Dothideomycetidae</taxon>
        <taxon>Dothideales</taxon>
        <taxon>Saccotheciaceae</taxon>
        <taxon>Aureobasidium</taxon>
    </lineage>
</organism>
<evidence type="ECO:0008006" key="3">
    <source>
        <dbReference type="Google" id="ProtNLM"/>
    </source>
</evidence>
<evidence type="ECO:0000313" key="2">
    <source>
        <dbReference type="Proteomes" id="UP000310374"/>
    </source>
</evidence>
<evidence type="ECO:0000313" key="1">
    <source>
        <dbReference type="EMBL" id="THX26102.1"/>
    </source>
</evidence>
<dbReference type="Gene3D" id="2.120.10.30">
    <property type="entry name" value="TolB, C-terminal domain"/>
    <property type="match status" value="1"/>
</dbReference>
<dbReference type="Proteomes" id="UP000310374">
    <property type="component" value="Unassembled WGS sequence"/>
</dbReference>
<reference evidence="1 2" key="1">
    <citation type="submission" date="2018-10" db="EMBL/GenBank/DDBJ databases">
        <title>Fifty Aureobasidium pullulans genomes reveal a recombining polyextremotolerant generalist.</title>
        <authorList>
            <person name="Gostincar C."/>
            <person name="Turk M."/>
            <person name="Zajc J."/>
            <person name="Gunde-Cimerman N."/>
        </authorList>
    </citation>
    <scope>NUCLEOTIDE SEQUENCE [LARGE SCALE GENOMIC DNA]</scope>
    <source>
        <strain evidence="1 2">EXF-10081</strain>
    </source>
</reference>
<name>A0AB74JQV1_AURPU</name>
<dbReference type="EMBL" id="QZAT01000086">
    <property type="protein sequence ID" value="THX26102.1"/>
    <property type="molecule type" value="Genomic_DNA"/>
</dbReference>
<dbReference type="AlphaFoldDB" id="A0AB74JQV1"/>
<dbReference type="InterPro" id="IPR011042">
    <property type="entry name" value="6-blade_b-propeller_TolB-like"/>
</dbReference>
<dbReference type="PANTHER" id="PTHR47064:SF2">
    <property type="entry name" value="SMP-30_GLUCONOLACTONASE_LRE-LIKE REGION DOMAIN-CONTAINING PROTEIN-RELATED"/>
    <property type="match status" value="1"/>
</dbReference>
<protein>
    <recommendedName>
        <fullName evidence="3">SMP-30/Gluconolactonase/LRE-like region domain-containing protein</fullName>
    </recommendedName>
</protein>
<comment type="caution">
    <text evidence="1">The sequence shown here is derived from an EMBL/GenBank/DDBJ whole genome shotgun (WGS) entry which is preliminary data.</text>
</comment>
<proteinExistence type="predicted"/>
<dbReference type="PANTHER" id="PTHR47064">
    <property type="entry name" value="PUTATIVE (AFU_ORTHOLOGUE AFUA_1G08990)-RELATED"/>
    <property type="match status" value="1"/>
</dbReference>
<dbReference type="SUPFAM" id="SSF63829">
    <property type="entry name" value="Calcium-dependent phosphotriesterase"/>
    <property type="match status" value="1"/>
</dbReference>
<sequence>MAVHEASVYVPGINKLFVGVLEQGYLPQLVVDLNQDPHALSEFESDPPVYAPNGGTYHGGLVYWGRAGGGNNSIGGTEQRPGIRVLDPTTNKTTTLLNNYFGFYFNGLDNPLRRLPQRHLVRRTRLRLEWQPDRYNPSTPRPNLPFSVLPTGQLWVVEYPLGQPNGIAISPDAENVYFWDTIAGGGTISPHYPNVHSMPYNQTAKHTVYKYDIVDADTAPALINKRPFYYSQEWVPDGVNVAANGFVVAGVGMGVDVIDRTSSLVLQIRTHYIVQNFALGGRGSYGILVGWVRGGISRVRWNSEGGRS</sequence>
<gene>
    <name evidence="1" type="ORF">D6D12_06435</name>
</gene>
<dbReference type="InterPro" id="IPR052988">
    <property type="entry name" value="Oryzine_lactonohydrolase"/>
</dbReference>
<accession>A0AB74JQV1</accession>